<sequence>MWIIELESKKGIRYSCRERFTDPATGKKFILAVTINSNSRQAQRTGRQMLLEKYNKRISREKDKQKRKEELLFSAVCDEWIKATAPTVKVETQDNHRMYCKRILRALSPGLLFQDFTPAIAEKIITEMYYTERLSYSYCAATLIVIKMIMRYAKKAGYISDVYDFEAIRIKRRPATPAELEKATNKFLNHDELQNVLHQLRVLNQRVALAMEFISLTGLRCGEMLALRWQDTDLEKRQCNINGTIVKIIKNGDEIQRGTPKNVYSYRTIDLNSRAISILQWFKADNKRLELWKKGNCISRTYHDRGYIFTTRTGAPYNIQYINRILRKVTVPGKKISTHIFRHTHISMLAEMNVPLKAIMQRVGHNDPNTTLQIYTHVTDSMKQELKNKLEKISI</sequence>
<dbReference type="PANTHER" id="PTHR30349:SF64">
    <property type="entry name" value="PROPHAGE INTEGRASE INTD-RELATED"/>
    <property type="match status" value="1"/>
</dbReference>
<dbReference type="Pfam" id="PF00589">
    <property type="entry name" value="Phage_integrase"/>
    <property type="match status" value="1"/>
</dbReference>
<dbReference type="InterPro" id="IPR013762">
    <property type="entry name" value="Integrase-like_cat_sf"/>
</dbReference>
<comment type="caution">
    <text evidence="5">The sequence shown here is derived from an EMBL/GenBank/DDBJ whole genome shotgun (WGS) entry which is preliminary data.</text>
</comment>
<organism evidence="5 6">
    <name type="scientific">Megasphaera hexanoica</name>
    <dbReference type="NCBI Taxonomy" id="1675036"/>
    <lineage>
        <taxon>Bacteria</taxon>
        <taxon>Bacillati</taxon>
        <taxon>Bacillota</taxon>
        <taxon>Negativicutes</taxon>
        <taxon>Veillonellales</taxon>
        <taxon>Veillonellaceae</taxon>
        <taxon>Megasphaera</taxon>
    </lineage>
</organism>
<dbReference type="SUPFAM" id="SSF56349">
    <property type="entry name" value="DNA breaking-rejoining enzymes"/>
    <property type="match status" value="1"/>
</dbReference>
<reference evidence="5 6" key="1">
    <citation type="submission" date="2024-10" db="EMBL/GenBank/DDBJ databases">
        <authorList>
            <person name="Sang B.-I."/>
            <person name="Prabhaharan D."/>
        </authorList>
    </citation>
    <scope>NUCLEOTIDE SEQUENCE [LARGE SCALE GENOMIC DNA]</scope>
    <source>
        <strain evidence="5 6">MH</strain>
    </source>
</reference>
<dbReference type="InterPro" id="IPR050090">
    <property type="entry name" value="Tyrosine_recombinase_XerCD"/>
</dbReference>
<dbReference type="EMBL" id="JBIEKR010000005">
    <property type="protein sequence ID" value="MFG6272861.1"/>
    <property type="molecule type" value="Genomic_DNA"/>
</dbReference>
<keyword evidence="2" id="KW-0238">DNA-binding</keyword>
<evidence type="ECO:0000256" key="2">
    <source>
        <dbReference type="ARBA" id="ARBA00023125"/>
    </source>
</evidence>
<accession>A0ABW7DNF1</accession>
<evidence type="ECO:0000259" key="4">
    <source>
        <dbReference type="PROSITE" id="PS51898"/>
    </source>
</evidence>
<dbReference type="PROSITE" id="PS51898">
    <property type="entry name" value="TYR_RECOMBINASE"/>
    <property type="match status" value="1"/>
</dbReference>
<dbReference type="RefSeq" id="WP_113855388.1">
    <property type="nucleotide sequence ID" value="NZ_CP011940.1"/>
</dbReference>
<comment type="similarity">
    <text evidence="1">Belongs to the 'phage' integrase family.</text>
</comment>
<dbReference type="Proteomes" id="UP001605989">
    <property type="component" value="Unassembled WGS sequence"/>
</dbReference>
<dbReference type="InterPro" id="IPR010998">
    <property type="entry name" value="Integrase_recombinase_N"/>
</dbReference>
<feature type="domain" description="Tyr recombinase" evidence="4">
    <location>
        <begin position="183"/>
        <end position="388"/>
    </location>
</feature>
<evidence type="ECO:0000256" key="1">
    <source>
        <dbReference type="ARBA" id="ARBA00008857"/>
    </source>
</evidence>
<keyword evidence="6" id="KW-1185">Reference proteome</keyword>
<evidence type="ECO:0000313" key="5">
    <source>
        <dbReference type="EMBL" id="MFG6272861.1"/>
    </source>
</evidence>
<dbReference type="InterPro" id="IPR011010">
    <property type="entry name" value="DNA_brk_join_enz"/>
</dbReference>
<dbReference type="CDD" id="cd01189">
    <property type="entry name" value="INT_ICEBs1_C_like"/>
    <property type="match status" value="1"/>
</dbReference>
<proteinExistence type="inferred from homology"/>
<dbReference type="Gene3D" id="1.10.150.130">
    <property type="match status" value="1"/>
</dbReference>
<dbReference type="Gene3D" id="1.10.443.10">
    <property type="entry name" value="Intergrase catalytic core"/>
    <property type="match status" value="1"/>
</dbReference>
<gene>
    <name evidence="5" type="ORF">ACGTZG_06620</name>
</gene>
<dbReference type="PANTHER" id="PTHR30349">
    <property type="entry name" value="PHAGE INTEGRASE-RELATED"/>
    <property type="match status" value="1"/>
</dbReference>
<name>A0ABW7DNF1_9FIRM</name>
<evidence type="ECO:0000313" key="6">
    <source>
        <dbReference type="Proteomes" id="UP001605989"/>
    </source>
</evidence>
<keyword evidence="3" id="KW-0233">DNA recombination</keyword>
<evidence type="ECO:0000256" key="3">
    <source>
        <dbReference type="ARBA" id="ARBA00023172"/>
    </source>
</evidence>
<dbReference type="InterPro" id="IPR002104">
    <property type="entry name" value="Integrase_catalytic"/>
</dbReference>
<protein>
    <submittedName>
        <fullName evidence="5">Tyrosine-type recombinase/integrase</fullName>
    </submittedName>
</protein>